<dbReference type="AlphaFoldDB" id="A0A1F5FEZ7"/>
<evidence type="ECO:0000313" key="1">
    <source>
        <dbReference type="EMBL" id="OGD78189.1"/>
    </source>
</evidence>
<dbReference type="EMBL" id="MFAF01000045">
    <property type="protein sequence ID" value="OGD78189.1"/>
    <property type="molecule type" value="Genomic_DNA"/>
</dbReference>
<dbReference type="InterPro" id="IPR025498">
    <property type="entry name" value="DUF4389"/>
</dbReference>
<protein>
    <recommendedName>
        <fullName evidence="3">DUF4389 domain-containing protein</fullName>
    </recommendedName>
</protein>
<evidence type="ECO:0000313" key="2">
    <source>
        <dbReference type="Proteomes" id="UP000177187"/>
    </source>
</evidence>
<proteinExistence type="predicted"/>
<name>A0A1F5FEZ7_9BACT</name>
<reference evidence="1 2" key="1">
    <citation type="journal article" date="2016" name="Nat. Commun.">
        <title>Thousands of microbial genomes shed light on interconnected biogeochemical processes in an aquifer system.</title>
        <authorList>
            <person name="Anantharaman K."/>
            <person name="Brown C.T."/>
            <person name="Hug L.A."/>
            <person name="Sharon I."/>
            <person name="Castelle C.J."/>
            <person name="Probst A.J."/>
            <person name="Thomas B.C."/>
            <person name="Singh A."/>
            <person name="Wilkins M.J."/>
            <person name="Karaoz U."/>
            <person name="Brodie E.L."/>
            <person name="Williams K.H."/>
            <person name="Hubbard S.S."/>
            <person name="Banfield J.F."/>
        </authorList>
    </citation>
    <scope>NUCLEOTIDE SEQUENCE [LARGE SCALE GENOMIC DNA]</scope>
</reference>
<sequence length="98" mass="11357">MRDLQFTFNRPETSSRGLLILRLFFAPLYVGIPHGFALMFRGIATGFVLFVAWWAVLFTGSWPEGMHSFVSGTYRWAMRVASYIYFLTDEYPPFTGKE</sequence>
<dbReference type="STRING" id="1817816.A2Y64_07235"/>
<dbReference type="Pfam" id="PF14333">
    <property type="entry name" value="DUF4389"/>
    <property type="match status" value="1"/>
</dbReference>
<dbReference type="Proteomes" id="UP000177187">
    <property type="component" value="Unassembled WGS sequence"/>
</dbReference>
<comment type="caution">
    <text evidence="1">The sequence shown here is derived from an EMBL/GenBank/DDBJ whole genome shotgun (WGS) entry which is preliminary data.</text>
</comment>
<organism evidence="1 2">
    <name type="scientific">Candidatus Coatesbacteria bacterium RBG_13_66_14</name>
    <dbReference type="NCBI Taxonomy" id="1817816"/>
    <lineage>
        <taxon>Bacteria</taxon>
        <taxon>Candidatus Coatesiibacteriota</taxon>
    </lineage>
</organism>
<accession>A0A1F5FEZ7</accession>
<gene>
    <name evidence="1" type="ORF">A2Y64_07235</name>
</gene>
<evidence type="ECO:0008006" key="3">
    <source>
        <dbReference type="Google" id="ProtNLM"/>
    </source>
</evidence>